<proteinExistence type="predicted"/>
<organism evidence="1 2">
    <name type="scientific">Prosthecobacter algae</name>
    <dbReference type="NCBI Taxonomy" id="1144682"/>
    <lineage>
        <taxon>Bacteria</taxon>
        <taxon>Pseudomonadati</taxon>
        <taxon>Verrucomicrobiota</taxon>
        <taxon>Verrucomicrobiia</taxon>
        <taxon>Verrucomicrobiales</taxon>
        <taxon>Verrucomicrobiaceae</taxon>
        <taxon>Prosthecobacter</taxon>
    </lineage>
</organism>
<accession>A0ABP9PSC1</accession>
<name>A0ABP9PSC1_9BACT</name>
<protein>
    <submittedName>
        <fullName evidence="1">GYD domain-containing protein</fullName>
    </submittedName>
</protein>
<evidence type="ECO:0000313" key="1">
    <source>
        <dbReference type="EMBL" id="GAA5148974.1"/>
    </source>
</evidence>
<dbReference type="Pfam" id="PF08734">
    <property type="entry name" value="GYD"/>
    <property type="match status" value="1"/>
</dbReference>
<sequence length="104" mass="11277">MGETQPIPAMCRCITLLKFTEKGSSHIKESTSRAHAFDDLAAKSGVKVEGQFWTIGHYDGALILSAESEAKILHLLASLAALGNVRTETLQAFTDKEFEAILKA</sequence>
<dbReference type="InterPro" id="IPR014845">
    <property type="entry name" value="GYD/TTHA1554"/>
</dbReference>
<gene>
    <name evidence="1" type="ORF">GCM10023213_46010</name>
</gene>
<evidence type="ECO:0000313" key="2">
    <source>
        <dbReference type="Proteomes" id="UP001499852"/>
    </source>
</evidence>
<dbReference type="Proteomes" id="UP001499852">
    <property type="component" value="Unassembled WGS sequence"/>
</dbReference>
<dbReference type="EMBL" id="BAABIA010000012">
    <property type="protein sequence ID" value="GAA5148974.1"/>
    <property type="molecule type" value="Genomic_DNA"/>
</dbReference>
<keyword evidence="2" id="KW-1185">Reference proteome</keyword>
<reference evidence="2" key="1">
    <citation type="journal article" date="2019" name="Int. J. Syst. Evol. Microbiol.">
        <title>The Global Catalogue of Microorganisms (GCM) 10K type strain sequencing project: providing services to taxonomists for standard genome sequencing and annotation.</title>
        <authorList>
            <consortium name="The Broad Institute Genomics Platform"/>
            <consortium name="The Broad Institute Genome Sequencing Center for Infectious Disease"/>
            <person name="Wu L."/>
            <person name="Ma J."/>
        </authorList>
    </citation>
    <scope>NUCLEOTIDE SEQUENCE [LARGE SCALE GENOMIC DNA]</scope>
    <source>
        <strain evidence="2">JCM 18053</strain>
    </source>
</reference>
<comment type="caution">
    <text evidence="1">The sequence shown here is derived from an EMBL/GenBank/DDBJ whole genome shotgun (WGS) entry which is preliminary data.</text>
</comment>